<accession>A0ABU0ADW8</accession>
<dbReference type="PROSITE" id="PS00211">
    <property type="entry name" value="ABC_TRANSPORTER_1"/>
    <property type="match status" value="1"/>
</dbReference>
<dbReference type="PANTHER" id="PTHR42939:SF1">
    <property type="entry name" value="ABC TRANSPORTER ATP-BINDING PROTEIN ALBC-RELATED"/>
    <property type="match status" value="1"/>
</dbReference>
<evidence type="ECO:0000256" key="3">
    <source>
        <dbReference type="ARBA" id="ARBA00022840"/>
    </source>
</evidence>
<keyword evidence="6" id="KW-1185">Reference proteome</keyword>
<comment type="caution">
    <text evidence="5">The sequence shown here is derived from an EMBL/GenBank/DDBJ whole genome shotgun (WGS) entry which is preliminary data.</text>
</comment>
<name>A0ABU0ADW8_9BACI</name>
<evidence type="ECO:0000259" key="4">
    <source>
        <dbReference type="PROSITE" id="PS50893"/>
    </source>
</evidence>
<dbReference type="Pfam" id="PF00005">
    <property type="entry name" value="ABC_tran"/>
    <property type="match status" value="1"/>
</dbReference>
<dbReference type="SMART" id="SM00382">
    <property type="entry name" value="AAA"/>
    <property type="match status" value="1"/>
</dbReference>
<dbReference type="GO" id="GO:0005524">
    <property type="term" value="F:ATP binding"/>
    <property type="evidence" value="ECO:0007669"/>
    <property type="project" value="UniProtKB-KW"/>
</dbReference>
<dbReference type="InterPro" id="IPR051782">
    <property type="entry name" value="ABC_Transporter_VariousFunc"/>
</dbReference>
<keyword evidence="1" id="KW-0813">Transport</keyword>
<dbReference type="RefSeq" id="WP_307471534.1">
    <property type="nucleotide sequence ID" value="NZ_JAUSUB010000001.1"/>
</dbReference>
<dbReference type="SUPFAM" id="SSF52540">
    <property type="entry name" value="P-loop containing nucleoside triphosphate hydrolases"/>
    <property type="match status" value="1"/>
</dbReference>
<dbReference type="InterPro" id="IPR003593">
    <property type="entry name" value="AAA+_ATPase"/>
</dbReference>
<gene>
    <name evidence="5" type="ORF">J2S17_000507</name>
</gene>
<keyword evidence="3 5" id="KW-0067">ATP-binding</keyword>
<protein>
    <submittedName>
        <fullName evidence="5">ABC-2 type transport system ATP-binding protein</fullName>
    </submittedName>
</protein>
<evidence type="ECO:0000313" key="6">
    <source>
        <dbReference type="Proteomes" id="UP001238088"/>
    </source>
</evidence>
<keyword evidence="2" id="KW-0547">Nucleotide-binding</keyword>
<evidence type="ECO:0000256" key="2">
    <source>
        <dbReference type="ARBA" id="ARBA00022741"/>
    </source>
</evidence>
<evidence type="ECO:0000256" key="1">
    <source>
        <dbReference type="ARBA" id="ARBA00022448"/>
    </source>
</evidence>
<dbReference type="Proteomes" id="UP001238088">
    <property type="component" value="Unassembled WGS sequence"/>
</dbReference>
<reference evidence="5 6" key="1">
    <citation type="submission" date="2023-07" db="EMBL/GenBank/DDBJ databases">
        <title>Genomic Encyclopedia of Type Strains, Phase IV (KMG-IV): sequencing the most valuable type-strain genomes for metagenomic binning, comparative biology and taxonomic classification.</title>
        <authorList>
            <person name="Goeker M."/>
        </authorList>
    </citation>
    <scope>NUCLEOTIDE SEQUENCE [LARGE SCALE GENOMIC DNA]</scope>
    <source>
        <strain evidence="5 6">DSM 23494</strain>
    </source>
</reference>
<feature type="domain" description="ABC transporter" evidence="4">
    <location>
        <begin position="5"/>
        <end position="230"/>
    </location>
</feature>
<organism evidence="5 6">
    <name type="scientific">Cytobacillus purgationiresistens</name>
    <dbReference type="NCBI Taxonomy" id="863449"/>
    <lineage>
        <taxon>Bacteria</taxon>
        <taxon>Bacillati</taxon>
        <taxon>Bacillota</taxon>
        <taxon>Bacilli</taxon>
        <taxon>Bacillales</taxon>
        <taxon>Bacillaceae</taxon>
        <taxon>Cytobacillus</taxon>
    </lineage>
</organism>
<evidence type="ECO:0000313" key="5">
    <source>
        <dbReference type="EMBL" id="MDQ0268638.1"/>
    </source>
</evidence>
<dbReference type="Gene3D" id="3.40.50.300">
    <property type="entry name" value="P-loop containing nucleotide triphosphate hydrolases"/>
    <property type="match status" value="1"/>
</dbReference>
<dbReference type="InterPro" id="IPR017871">
    <property type="entry name" value="ABC_transporter-like_CS"/>
</dbReference>
<dbReference type="InterPro" id="IPR027417">
    <property type="entry name" value="P-loop_NTPase"/>
</dbReference>
<proteinExistence type="predicted"/>
<dbReference type="InterPro" id="IPR003439">
    <property type="entry name" value="ABC_transporter-like_ATP-bd"/>
</dbReference>
<dbReference type="EMBL" id="JAUSUB010000001">
    <property type="protein sequence ID" value="MDQ0268638.1"/>
    <property type="molecule type" value="Genomic_DNA"/>
</dbReference>
<sequence length="290" mass="32713">MTVDVVVNNLGLSYWNHHALQNVTFNLSEPKIYGLIGRNGAGKTSLLSILSSFREQTEGTLTIGGEEPFENAKVMPLVNFIYSKDYKDESENAKNLLNDVERYRPNFDRDYAESLLKKFNLPVNKPLKQFSKGMQSAFDVVAGLASRAPITIFDEAYQGMDAPTREIFYQEILEDQSNHPRIMVLSTHLVSEMDYLFDEVLILHKGKLLLQEEYESLITKGASITGTAEEVDDFARDLKQLSVQQLGGTKAVMVYGELDENKRNEAQQRGLEVGHISLQDLFIHLTGEDV</sequence>
<dbReference type="PROSITE" id="PS50893">
    <property type="entry name" value="ABC_TRANSPORTER_2"/>
    <property type="match status" value="1"/>
</dbReference>
<dbReference type="PANTHER" id="PTHR42939">
    <property type="entry name" value="ABC TRANSPORTER ATP-BINDING PROTEIN ALBC-RELATED"/>
    <property type="match status" value="1"/>
</dbReference>